<feature type="compositionally biased region" description="Basic and acidic residues" evidence="8">
    <location>
        <begin position="283"/>
        <end position="303"/>
    </location>
</feature>
<keyword evidence="10" id="KW-1185">Reference proteome</keyword>
<dbReference type="InterPro" id="IPR005037">
    <property type="entry name" value="PRP38"/>
</dbReference>
<proteinExistence type="inferred from homology"/>
<dbReference type="PANTHER" id="PTHR23142">
    <property type="entry name" value="PRE-MRNA-SPLICING FACTOR 38A-RELATED"/>
    <property type="match status" value="1"/>
</dbReference>
<keyword evidence="3 7" id="KW-0507">mRNA processing</keyword>
<dbReference type="GO" id="GO:0005681">
    <property type="term" value="C:spliceosomal complex"/>
    <property type="evidence" value="ECO:0007669"/>
    <property type="project" value="UniProtKB-KW"/>
</dbReference>
<protein>
    <recommendedName>
        <fullName evidence="7">Pre-mRNA-splicing factor 38</fullName>
    </recommendedName>
</protein>
<organism evidence="9 10">
    <name type="scientific">Planoprotostelium fungivorum</name>
    <dbReference type="NCBI Taxonomy" id="1890364"/>
    <lineage>
        <taxon>Eukaryota</taxon>
        <taxon>Amoebozoa</taxon>
        <taxon>Evosea</taxon>
        <taxon>Variosea</taxon>
        <taxon>Cavosteliida</taxon>
        <taxon>Cavosteliaceae</taxon>
        <taxon>Planoprotostelium</taxon>
    </lineage>
</organism>
<comment type="caution">
    <text evidence="9">The sequence shown here is derived from an EMBL/GenBank/DDBJ whole genome shotgun (WGS) entry which is preliminary data.</text>
</comment>
<keyword evidence="5 7" id="KW-0508">mRNA splicing</keyword>
<evidence type="ECO:0000313" key="9">
    <source>
        <dbReference type="EMBL" id="PRP88890.1"/>
    </source>
</evidence>
<evidence type="ECO:0000256" key="2">
    <source>
        <dbReference type="ARBA" id="ARBA00006164"/>
    </source>
</evidence>
<evidence type="ECO:0000256" key="1">
    <source>
        <dbReference type="ARBA" id="ARBA00004123"/>
    </source>
</evidence>
<dbReference type="EMBL" id="MDYQ01000007">
    <property type="protein sequence ID" value="PRP88890.1"/>
    <property type="molecule type" value="Genomic_DNA"/>
</dbReference>
<name>A0A2P6NY57_9EUKA</name>
<feature type="compositionally biased region" description="Low complexity" evidence="8">
    <location>
        <begin position="333"/>
        <end position="344"/>
    </location>
</feature>
<reference evidence="9 10" key="1">
    <citation type="journal article" date="2018" name="Genome Biol. Evol.">
        <title>Multiple Roots of Fruiting Body Formation in Amoebozoa.</title>
        <authorList>
            <person name="Hillmann F."/>
            <person name="Forbes G."/>
            <person name="Novohradska S."/>
            <person name="Ferling I."/>
            <person name="Riege K."/>
            <person name="Groth M."/>
            <person name="Westermann M."/>
            <person name="Marz M."/>
            <person name="Spaller T."/>
            <person name="Winckler T."/>
            <person name="Schaap P."/>
            <person name="Glockner G."/>
        </authorList>
    </citation>
    <scope>NUCLEOTIDE SEQUENCE [LARGE SCALE GENOMIC DNA]</scope>
    <source>
        <strain evidence="9 10">Jena</strain>
    </source>
</reference>
<comment type="similarity">
    <text evidence="2 7">Belongs to the PRP38 family.</text>
</comment>
<evidence type="ECO:0000256" key="6">
    <source>
        <dbReference type="ARBA" id="ARBA00023242"/>
    </source>
</evidence>
<comment type="function">
    <text evidence="7">Required for pre-mRNA splicing.</text>
</comment>
<keyword evidence="4 7" id="KW-0747">Spliceosome</keyword>
<dbReference type="OrthoDB" id="3881at2759"/>
<feature type="compositionally biased region" description="Basic residues" evidence="8">
    <location>
        <begin position="202"/>
        <end position="258"/>
    </location>
</feature>
<dbReference type="Proteomes" id="UP000241769">
    <property type="component" value="Unassembled WGS sequence"/>
</dbReference>
<keyword evidence="6 7" id="KW-0539">Nucleus</keyword>
<comment type="subcellular location">
    <subcellularLocation>
        <location evidence="1 7">Nucleus</location>
    </subcellularLocation>
</comment>
<gene>
    <name evidence="9" type="ORF">PROFUN_00358</name>
</gene>
<dbReference type="InParanoid" id="A0A2P6NY57"/>
<evidence type="ECO:0000256" key="7">
    <source>
        <dbReference type="RuleBase" id="RU367025"/>
    </source>
</evidence>
<dbReference type="Pfam" id="PF03371">
    <property type="entry name" value="PRP38"/>
    <property type="match status" value="1"/>
</dbReference>
<evidence type="ECO:0000256" key="5">
    <source>
        <dbReference type="ARBA" id="ARBA00023187"/>
    </source>
</evidence>
<feature type="region of interest" description="Disordered" evidence="8">
    <location>
        <begin position="172"/>
        <end position="353"/>
    </location>
</feature>
<feature type="compositionally biased region" description="Basic and acidic residues" evidence="8">
    <location>
        <begin position="262"/>
        <end position="274"/>
    </location>
</feature>
<evidence type="ECO:0000313" key="10">
    <source>
        <dbReference type="Proteomes" id="UP000241769"/>
    </source>
</evidence>
<dbReference type="STRING" id="1890364.A0A2P6NY57"/>
<evidence type="ECO:0000256" key="3">
    <source>
        <dbReference type="ARBA" id="ARBA00022664"/>
    </source>
</evidence>
<sequence length="353" mass="41848">MSRLEVWGNQTTMNMENILHTNILSAHYFKDLYNLTSFQEVLHELKNEVKNLEPWACKQPRTPSTAFVLLYKFFTMRLTEKQMVQLIDDPHNQYVRAVGFLYLRYTCPPQDLWSWFGNYLEEESEIYVRGAKALPTTFGRYLAELLTEIKYFDTVFPRIPVPVQREIEKAMSQIPSLQKNNNRDNTRRKSSRSISPVDKKRSVSPRRNDRRRSPSPRRNDRRRSPSPRRNDRRRSPSPRRNDRRRSPSPRRNDRRRSPSPRGRRDDRYRDDRRRDDRKRRRSTSRDRRSPSPKKIKEEEKNTIIEKSASPEISAVPRTNLEDLKKMYGGGGSSSEAKSSSSYEAETIRIGGRR</sequence>
<dbReference type="GO" id="GO:0000398">
    <property type="term" value="P:mRNA splicing, via spliceosome"/>
    <property type="evidence" value="ECO:0007669"/>
    <property type="project" value="UniProtKB-UniRule"/>
</dbReference>
<dbReference type="AlphaFoldDB" id="A0A2P6NY57"/>
<evidence type="ECO:0000256" key="8">
    <source>
        <dbReference type="SAM" id="MobiDB-lite"/>
    </source>
</evidence>
<accession>A0A2P6NY57</accession>
<evidence type="ECO:0000256" key="4">
    <source>
        <dbReference type="ARBA" id="ARBA00022728"/>
    </source>
</evidence>